<dbReference type="Pfam" id="PF03070">
    <property type="entry name" value="TENA_THI-4"/>
    <property type="match status" value="1"/>
</dbReference>
<dbReference type="InterPro" id="IPR016084">
    <property type="entry name" value="Haem_Oase-like_multi-hlx"/>
</dbReference>
<reference evidence="2 3" key="1">
    <citation type="submission" date="2016-06" db="EMBL/GenBank/DDBJ databases">
        <title>Evolution of pathogenesis and genome organization in the Tremellales.</title>
        <authorList>
            <person name="Cuomo C."/>
            <person name="Litvintseva A."/>
            <person name="Heitman J."/>
            <person name="Chen Y."/>
            <person name="Sun S."/>
            <person name="Springer D."/>
            <person name="Dromer F."/>
            <person name="Young S."/>
            <person name="Zeng Q."/>
            <person name="Chapman S."/>
            <person name="Gujja S."/>
            <person name="Saif S."/>
            <person name="Birren B."/>
        </authorList>
    </citation>
    <scope>NUCLEOTIDE SEQUENCE [LARGE SCALE GENOMIC DNA]</scope>
    <source>
        <strain evidence="2 3">CBS 6039</strain>
    </source>
</reference>
<dbReference type="AlphaFoldDB" id="A0A1E3HX07"/>
<feature type="domain" description="Thiaminase-2/PQQC" evidence="1">
    <location>
        <begin position="19"/>
        <end position="65"/>
    </location>
</feature>
<dbReference type="CDD" id="cd19357">
    <property type="entry name" value="TenA_E_At3g16990-like"/>
    <property type="match status" value="1"/>
</dbReference>
<dbReference type="OrthoDB" id="37730at2759"/>
<dbReference type="EMBL" id="AWGJ01000004">
    <property type="protein sequence ID" value="ODN80834.1"/>
    <property type="molecule type" value="Genomic_DNA"/>
</dbReference>
<dbReference type="RefSeq" id="XP_018995400.1">
    <property type="nucleotide sequence ID" value="XM_019136731.1"/>
</dbReference>
<name>A0A1E3HX07_9TREE</name>
<evidence type="ECO:0000313" key="3">
    <source>
        <dbReference type="Proteomes" id="UP000094065"/>
    </source>
</evidence>
<sequence length="251" mass="28246">MSSQKFTQYLLEKYAADFQKATNHPFLEQSGNGSIDIKPLRSWLKQDYLYAYVGYPKFASALLSKLHFPTPLFSHPTPNLSKAFSVLSFSLANAKRETQFFVDTAKQHGLDVFSQEANDGAEDGGKGLLGEYNEVTRAYVDFLQATGALGSVEEGFVVIWTMEIAYLTAWQYAKTYHKELAAADPASLTQTQQALVKFVDNWTCDEFVEFVEGCAEIVDGAGIEIGSPLAERCEEVFKRCIWLEQRFWPQL</sequence>
<dbReference type="PANTHER" id="PTHR41813:SF2">
    <property type="entry name" value="REGULATOR PAB1642, PUTATIVE (AFU_ORTHOLOGUE AFUA_3G11955)-RELATED"/>
    <property type="match status" value="1"/>
</dbReference>
<protein>
    <recommendedName>
        <fullName evidence="1">Thiaminase-2/PQQC domain-containing protein</fullName>
    </recommendedName>
</protein>
<comment type="caution">
    <text evidence="2">The sequence shown here is derived from an EMBL/GenBank/DDBJ whole genome shotgun (WGS) entry which is preliminary data.</text>
</comment>
<proteinExistence type="predicted"/>
<dbReference type="SUPFAM" id="SSF48613">
    <property type="entry name" value="Heme oxygenase-like"/>
    <property type="match status" value="1"/>
</dbReference>
<dbReference type="Proteomes" id="UP000094065">
    <property type="component" value="Unassembled WGS sequence"/>
</dbReference>
<accession>A0A1E3HX07</accession>
<evidence type="ECO:0000259" key="1">
    <source>
        <dbReference type="Pfam" id="PF03070"/>
    </source>
</evidence>
<dbReference type="InterPro" id="IPR004305">
    <property type="entry name" value="Thiaminase-2/PQQC"/>
</dbReference>
<dbReference type="STRING" id="1295533.A0A1E3HX07"/>
<organism evidence="2 3">
    <name type="scientific">Cryptococcus amylolentus CBS 6039</name>
    <dbReference type="NCBI Taxonomy" id="1295533"/>
    <lineage>
        <taxon>Eukaryota</taxon>
        <taxon>Fungi</taxon>
        <taxon>Dikarya</taxon>
        <taxon>Basidiomycota</taxon>
        <taxon>Agaricomycotina</taxon>
        <taxon>Tremellomycetes</taxon>
        <taxon>Tremellales</taxon>
        <taxon>Cryptococcaceae</taxon>
        <taxon>Cryptococcus</taxon>
    </lineage>
</organism>
<dbReference type="PANTHER" id="PTHR41813">
    <property type="entry name" value="REGULATOR PAB1642, PUTATIVE (AFU_ORTHOLOGUE AFUA_3G11955)-RELATED"/>
    <property type="match status" value="1"/>
</dbReference>
<dbReference type="InterPro" id="IPR053261">
    <property type="entry name" value="Polyketide-peptide_reg"/>
</dbReference>
<gene>
    <name evidence="2" type="ORF">L202_02977</name>
</gene>
<dbReference type="GO" id="GO:0006772">
    <property type="term" value="P:thiamine metabolic process"/>
    <property type="evidence" value="ECO:0007669"/>
    <property type="project" value="UniProtKB-ARBA"/>
</dbReference>
<evidence type="ECO:0000313" key="2">
    <source>
        <dbReference type="EMBL" id="ODN80834.1"/>
    </source>
</evidence>
<dbReference type="Gene3D" id="1.20.910.10">
    <property type="entry name" value="Heme oxygenase-like"/>
    <property type="match status" value="1"/>
</dbReference>
<keyword evidence="3" id="KW-1185">Reference proteome</keyword>
<dbReference type="GeneID" id="30154286"/>